<sequence length="114" mass="12793">MIYKNIQYGNTKGVTVVEFGNGSLNIVDSYGVNDDHRSILIHQQDARPIGSGGEFLKGMSADDFNPEVVLHFKNIEGLKVLKEFVDNIYNEFLSPPPQESSLRHGIQLEIEFPD</sequence>
<reference evidence="1 2" key="1">
    <citation type="submission" date="2019-04" db="EMBL/GenBank/DDBJ databases">
        <title>Sphingobacterium olei sp. nov., isolated from oil-contaminated soil.</title>
        <authorList>
            <person name="Liu B."/>
        </authorList>
    </citation>
    <scope>NUCLEOTIDE SEQUENCE [LARGE SCALE GENOMIC DNA]</scope>
    <source>
        <strain evidence="1 2">Y3L14</strain>
    </source>
</reference>
<name>A0A4U0H0S0_9SPHI</name>
<dbReference type="Proteomes" id="UP000309872">
    <property type="component" value="Unassembled WGS sequence"/>
</dbReference>
<comment type="caution">
    <text evidence="1">The sequence shown here is derived from an EMBL/GenBank/DDBJ whole genome shotgun (WGS) entry which is preliminary data.</text>
</comment>
<accession>A0A4U0H0S0</accession>
<dbReference type="EMBL" id="SUKA01000005">
    <property type="protein sequence ID" value="TJY63802.1"/>
    <property type="molecule type" value="Genomic_DNA"/>
</dbReference>
<gene>
    <name evidence="1" type="ORF">FAZ19_16170</name>
</gene>
<keyword evidence="2" id="KW-1185">Reference proteome</keyword>
<organism evidence="1 2">
    <name type="scientific">Sphingobacterium alkalisoli</name>
    <dbReference type="NCBI Taxonomy" id="1874115"/>
    <lineage>
        <taxon>Bacteria</taxon>
        <taxon>Pseudomonadati</taxon>
        <taxon>Bacteroidota</taxon>
        <taxon>Sphingobacteriia</taxon>
        <taxon>Sphingobacteriales</taxon>
        <taxon>Sphingobacteriaceae</taxon>
        <taxon>Sphingobacterium</taxon>
    </lineage>
</organism>
<dbReference type="AlphaFoldDB" id="A0A4U0H0S0"/>
<evidence type="ECO:0000313" key="2">
    <source>
        <dbReference type="Proteomes" id="UP000309872"/>
    </source>
</evidence>
<protein>
    <submittedName>
        <fullName evidence="1">Uncharacterized protein</fullName>
    </submittedName>
</protein>
<dbReference type="RefSeq" id="WP_136821794.1">
    <property type="nucleotide sequence ID" value="NZ_BMJX01000005.1"/>
</dbReference>
<proteinExistence type="predicted"/>
<evidence type="ECO:0000313" key="1">
    <source>
        <dbReference type="EMBL" id="TJY63802.1"/>
    </source>
</evidence>